<comment type="similarity">
    <text evidence="3">Belongs to the FAD-dependent oxidoreductase 2 family. NadB subfamily.</text>
</comment>
<evidence type="ECO:0000256" key="8">
    <source>
        <dbReference type="ARBA" id="ARBA00022827"/>
    </source>
</evidence>
<keyword evidence="7" id="KW-0662">Pyridine nucleotide biosynthesis</keyword>
<dbReference type="AlphaFoldDB" id="A0A3N2CZV1"/>
<dbReference type="PRINTS" id="PR00411">
    <property type="entry name" value="PNDRDTASEI"/>
</dbReference>
<keyword evidence="8" id="KW-0274">FAD</keyword>
<evidence type="ECO:0000256" key="10">
    <source>
        <dbReference type="ARBA" id="ARBA00029426"/>
    </source>
</evidence>
<evidence type="ECO:0000256" key="5">
    <source>
        <dbReference type="ARBA" id="ARBA00021901"/>
    </source>
</evidence>
<comment type="function">
    <text evidence="10">Catalyzes the oxidation of L-aspartate to iminoaspartate, the first step in the de novo biosynthesis of NAD(+).</text>
</comment>
<comment type="caution">
    <text evidence="14">The sequence shown here is derived from an EMBL/GenBank/DDBJ whole genome shotgun (WGS) entry which is preliminary data.</text>
</comment>
<evidence type="ECO:0000256" key="7">
    <source>
        <dbReference type="ARBA" id="ARBA00022642"/>
    </source>
</evidence>
<dbReference type="SUPFAM" id="SSF46977">
    <property type="entry name" value="Succinate dehydrogenase/fumarate reductase flavoprotein C-terminal domain"/>
    <property type="match status" value="1"/>
</dbReference>
<evidence type="ECO:0000256" key="9">
    <source>
        <dbReference type="ARBA" id="ARBA00023002"/>
    </source>
</evidence>
<evidence type="ECO:0000313" key="14">
    <source>
        <dbReference type="EMBL" id="ROR93062.1"/>
    </source>
</evidence>
<keyword evidence="9" id="KW-0560">Oxidoreductase</keyword>
<dbReference type="InterPro" id="IPR037099">
    <property type="entry name" value="Fum_R/Succ_DH_flav-like_C_sf"/>
</dbReference>
<evidence type="ECO:0000256" key="11">
    <source>
        <dbReference type="ARBA" id="ARBA00030386"/>
    </source>
</evidence>
<evidence type="ECO:0000256" key="6">
    <source>
        <dbReference type="ARBA" id="ARBA00022630"/>
    </source>
</evidence>
<dbReference type="PANTHER" id="PTHR42716:SF2">
    <property type="entry name" value="L-ASPARTATE OXIDASE, CHLOROPLASTIC"/>
    <property type="match status" value="1"/>
</dbReference>
<dbReference type="GO" id="GO:0033765">
    <property type="term" value="F:steroid dehydrogenase activity, acting on the CH-CH group of donors"/>
    <property type="evidence" value="ECO:0007669"/>
    <property type="project" value="UniProtKB-ARBA"/>
</dbReference>
<accession>A0A3N2CZV1</accession>
<gene>
    <name evidence="14" type="ORF">EDD33_3967</name>
</gene>
<evidence type="ECO:0000256" key="3">
    <source>
        <dbReference type="ARBA" id="ARBA00008562"/>
    </source>
</evidence>
<dbReference type="InterPro" id="IPR036188">
    <property type="entry name" value="FAD/NAD-bd_sf"/>
</dbReference>
<keyword evidence="15" id="KW-1185">Reference proteome</keyword>
<dbReference type="InterPro" id="IPR005288">
    <property type="entry name" value="NadB"/>
</dbReference>
<comment type="cofactor">
    <cofactor evidence="1">
        <name>FAD</name>
        <dbReference type="ChEBI" id="CHEBI:57692"/>
    </cofactor>
</comment>
<dbReference type="UniPathway" id="UPA00253">
    <property type="reaction ID" value="UER00326"/>
</dbReference>
<evidence type="ECO:0000259" key="13">
    <source>
        <dbReference type="Pfam" id="PF00890"/>
    </source>
</evidence>
<dbReference type="GO" id="GO:0034628">
    <property type="term" value="P:'de novo' NAD+ biosynthetic process from L-aspartate"/>
    <property type="evidence" value="ECO:0007669"/>
    <property type="project" value="TreeGrafter"/>
</dbReference>
<evidence type="ECO:0000256" key="1">
    <source>
        <dbReference type="ARBA" id="ARBA00001974"/>
    </source>
</evidence>
<dbReference type="Gene3D" id="1.20.58.100">
    <property type="entry name" value="Fumarate reductase/succinate dehydrogenase flavoprotein-like, C-terminal domain"/>
    <property type="match status" value="1"/>
</dbReference>
<dbReference type="RefSeq" id="WP_211332616.1">
    <property type="nucleotide sequence ID" value="NZ_RKHO01000001.1"/>
</dbReference>
<dbReference type="PRINTS" id="PR00368">
    <property type="entry name" value="FADPNR"/>
</dbReference>
<name>A0A3N2CZV1_9ACTN</name>
<dbReference type="Proteomes" id="UP000281738">
    <property type="component" value="Unassembled WGS sequence"/>
</dbReference>
<dbReference type="GO" id="GO:0008734">
    <property type="term" value="F:L-aspartate oxidase activity"/>
    <property type="evidence" value="ECO:0007669"/>
    <property type="project" value="UniProtKB-EC"/>
</dbReference>
<dbReference type="EMBL" id="RKHO01000001">
    <property type="protein sequence ID" value="ROR93062.1"/>
    <property type="molecule type" value="Genomic_DNA"/>
</dbReference>
<comment type="catalytic activity">
    <reaction evidence="12">
        <text>L-aspartate + O2 = iminosuccinate + H2O2</text>
        <dbReference type="Rhea" id="RHEA:25876"/>
        <dbReference type="ChEBI" id="CHEBI:15379"/>
        <dbReference type="ChEBI" id="CHEBI:16240"/>
        <dbReference type="ChEBI" id="CHEBI:29991"/>
        <dbReference type="ChEBI" id="CHEBI:77875"/>
        <dbReference type="EC" id="1.4.3.16"/>
    </reaction>
    <physiologicalReaction direction="left-to-right" evidence="12">
        <dbReference type="Rhea" id="RHEA:25877"/>
    </physiologicalReaction>
</comment>
<evidence type="ECO:0000256" key="2">
    <source>
        <dbReference type="ARBA" id="ARBA00004950"/>
    </source>
</evidence>
<feature type="domain" description="FAD-dependent oxidoreductase 2 FAD-binding" evidence="13">
    <location>
        <begin position="14"/>
        <end position="378"/>
    </location>
</feature>
<dbReference type="EC" id="1.4.3.16" evidence="4"/>
<dbReference type="InterPro" id="IPR003953">
    <property type="entry name" value="FAD-dep_OxRdtase_2_FAD-bd"/>
</dbReference>
<comment type="pathway">
    <text evidence="2">Cofactor biosynthesis; NAD(+) biosynthesis; iminoaspartate from L-aspartate (oxidase route): step 1/1.</text>
</comment>
<evidence type="ECO:0000256" key="4">
    <source>
        <dbReference type="ARBA" id="ARBA00012173"/>
    </source>
</evidence>
<reference evidence="14 15" key="1">
    <citation type="submission" date="2018-11" db="EMBL/GenBank/DDBJ databases">
        <title>Sequencing the genomes of 1000 actinobacteria strains.</title>
        <authorList>
            <person name="Klenk H.-P."/>
        </authorList>
    </citation>
    <scope>NUCLEOTIDE SEQUENCE [LARGE SCALE GENOMIC DNA]</scope>
    <source>
        <strain evidence="14 15">DSM 12652</strain>
    </source>
</reference>
<dbReference type="SUPFAM" id="SSF56425">
    <property type="entry name" value="Succinate dehydrogenase/fumarate reductase flavoprotein, catalytic domain"/>
    <property type="match status" value="1"/>
</dbReference>
<dbReference type="Gene3D" id="3.90.700.10">
    <property type="entry name" value="Succinate dehydrogenase/fumarate reductase flavoprotein, catalytic domain"/>
    <property type="match status" value="1"/>
</dbReference>
<dbReference type="InterPro" id="IPR027477">
    <property type="entry name" value="Succ_DH/fumarate_Rdtase_cat_sf"/>
</dbReference>
<dbReference type="SUPFAM" id="SSF51905">
    <property type="entry name" value="FAD/NAD(P)-binding domain"/>
    <property type="match status" value="1"/>
</dbReference>
<dbReference type="PANTHER" id="PTHR42716">
    <property type="entry name" value="L-ASPARTATE OXIDASE"/>
    <property type="match status" value="1"/>
</dbReference>
<evidence type="ECO:0000313" key="15">
    <source>
        <dbReference type="Proteomes" id="UP000281738"/>
    </source>
</evidence>
<organism evidence="14 15">
    <name type="scientific">Nocardioides aurantiacus</name>
    <dbReference type="NCBI Taxonomy" id="86796"/>
    <lineage>
        <taxon>Bacteria</taxon>
        <taxon>Bacillati</taxon>
        <taxon>Actinomycetota</taxon>
        <taxon>Actinomycetes</taxon>
        <taxon>Propionibacteriales</taxon>
        <taxon>Nocardioidaceae</taxon>
        <taxon>Nocardioides</taxon>
    </lineage>
</organism>
<proteinExistence type="inferred from homology"/>
<dbReference type="FunFam" id="3.90.700.10:FF:000002">
    <property type="entry name" value="L-aspartate oxidase"/>
    <property type="match status" value="1"/>
</dbReference>
<protein>
    <recommendedName>
        <fullName evidence="5">L-aspartate oxidase</fullName>
        <ecNumber evidence="4">1.4.3.16</ecNumber>
    </recommendedName>
    <alternativeName>
        <fullName evidence="11">Quinolinate synthase B</fullName>
    </alternativeName>
</protein>
<sequence>MSTASPSSRDLEVDVVVVGAGVAGLSTALGLARSRDVLVLSDGEGSTGWAQGGIAAASTPDDSPALHAADTRAAGDDWCDPRAVDRLVEEGPLRLAELVAAGARLDREPDGRLSRSLEGGHHRRRVLHASGDATGAEVARTLAAATAEVPRLSARVVGLLQSASGQVVGVQCSSPSGRVRVRARAVVLASGGLGHVYGATTNPAGVRGEGLALALLAGATLSDLELVQFHPTALHTGAPGGQLPLVTEALRGEGARLLDLSGSPLMAGRHRLGDLAPRDVVAREVHRAVRRTGSGHVWLDARAVPDVVRRFPTVAASCAAHGLDLASDLLPVAPAQHFLCGGVTTDGWGATDVPGLYAVGEVAATGVHGGNRLASNSLLEGLVYGARVAAGLVLELPDPAAISGCTPLLVDSPTVAATVREVMDAHAGIVRSGRGLAEAASALRPLVGRDPVAVVGAAVVAAAAARPESLGCHFRTDAPASAGRTPRVRVRLDDSGVPSVLTPASASASASASAA</sequence>
<evidence type="ECO:0000256" key="12">
    <source>
        <dbReference type="ARBA" id="ARBA00048305"/>
    </source>
</evidence>
<dbReference type="Gene3D" id="3.50.50.60">
    <property type="entry name" value="FAD/NAD(P)-binding domain"/>
    <property type="match status" value="1"/>
</dbReference>
<dbReference type="Pfam" id="PF00890">
    <property type="entry name" value="FAD_binding_2"/>
    <property type="match status" value="1"/>
</dbReference>
<keyword evidence="6" id="KW-0285">Flavoprotein</keyword>